<feature type="transmembrane region" description="Helical" evidence="1">
    <location>
        <begin position="38"/>
        <end position="58"/>
    </location>
</feature>
<keyword evidence="1" id="KW-0472">Membrane</keyword>
<name>A0ABQ3X1N3_9ACTN</name>
<keyword evidence="1" id="KW-1133">Transmembrane helix</keyword>
<keyword evidence="3" id="KW-1185">Reference proteome</keyword>
<reference evidence="2 3" key="1">
    <citation type="submission" date="2021-01" db="EMBL/GenBank/DDBJ databases">
        <title>Whole genome shotgun sequence of Actinoplanes couchii NBRC 106145.</title>
        <authorList>
            <person name="Komaki H."/>
            <person name="Tamura T."/>
        </authorList>
    </citation>
    <scope>NUCLEOTIDE SEQUENCE [LARGE SCALE GENOMIC DNA]</scope>
    <source>
        <strain evidence="2 3">NBRC 106145</strain>
    </source>
</reference>
<evidence type="ECO:0000313" key="3">
    <source>
        <dbReference type="Proteomes" id="UP000612282"/>
    </source>
</evidence>
<evidence type="ECO:0000313" key="2">
    <source>
        <dbReference type="EMBL" id="GID52434.1"/>
    </source>
</evidence>
<dbReference type="Proteomes" id="UP000612282">
    <property type="component" value="Unassembled WGS sequence"/>
</dbReference>
<organism evidence="2 3">
    <name type="scientific">Actinoplanes couchii</name>
    <dbReference type="NCBI Taxonomy" id="403638"/>
    <lineage>
        <taxon>Bacteria</taxon>
        <taxon>Bacillati</taxon>
        <taxon>Actinomycetota</taxon>
        <taxon>Actinomycetes</taxon>
        <taxon>Micromonosporales</taxon>
        <taxon>Micromonosporaceae</taxon>
        <taxon>Actinoplanes</taxon>
    </lineage>
</organism>
<dbReference type="EMBL" id="BOMG01000018">
    <property type="protein sequence ID" value="GID52434.1"/>
    <property type="molecule type" value="Genomic_DNA"/>
</dbReference>
<proteinExistence type="predicted"/>
<comment type="caution">
    <text evidence="2">The sequence shown here is derived from an EMBL/GenBank/DDBJ whole genome shotgun (WGS) entry which is preliminary data.</text>
</comment>
<sequence length="112" mass="11541">MAVVVGTSLAAAVSVVLLFSLRSRLEGLVDEPLLTVPWPLVIAVTSACVVIVFFVSLLSAAVSLQRPLEPTALPAIEDSPARDRDLLDEVCLAGCSVSPVGDPSEKQGSGNG</sequence>
<evidence type="ECO:0008006" key="4">
    <source>
        <dbReference type="Google" id="ProtNLM"/>
    </source>
</evidence>
<evidence type="ECO:0000256" key="1">
    <source>
        <dbReference type="SAM" id="Phobius"/>
    </source>
</evidence>
<accession>A0ABQ3X1N3</accession>
<protein>
    <recommendedName>
        <fullName evidence="4">Transmembrane protein</fullName>
    </recommendedName>
</protein>
<keyword evidence="1" id="KW-0812">Transmembrane</keyword>
<gene>
    <name evidence="2" type="ORF">Aco03nite_008380</name>
</gene>